<organism evidence="2 3">
    <name type="scientific">Kyrpidia spormannii</name>
    <dbReference type="NCBI Taxonomy" id="2055160"/>
    <lineage>
        <taxon>Bacteria</taxon>
        <taxon>Bacillati</taxon>
        <taxon>Bacillota</taxon>
        <taxon>Bacilli</taxon>
        <taxon>Bacillales</taxon>
        <taxon>Alicyclobacillaceae</taxon>
        <taxon>Kyrpidia</taxon>
    </lineage>
</organism>
<evidence type="ECO:0000259" key="1">
    <source>
        <dbReference type="Pfam" id="PF26154"/>
    </source>
</evidence>
<dbReference type="Pfam" id="PF26154">
    <property type="entry name" value="DUF8042"/>
    <property type="match status" value="1"/>
</dbReference>
<gene>
    <name evidence="2" type="ORF">CVV65_14685</name>
</gene>
<protein>
    <recommendedName>
        <fullName evidence="1">DUF8042 domain-containing protein</fullName>
    </recommendedName>
</protein>
<dbReference type="InterPro" id="IPR058355">
    <property type="entry name" value="DUF8042"/>
</dbReference>
<dbReference type="Proteomes" id="UP000231932">
    <property type="component" value="Chromosome"/>
</dbReference>
<evidence type="ECO:0000313" key="3">
    <source>
        <dbReference type="Proteomes" id="UP000231932"/>
    </source>
</evidence>
<sequence length="123" mass="14426">MEKYRLVAQRLLELSDTCLEALEHIQKGLNEGNVESTAYLFADVVEAVHSMDEALKPFLPRLTYADRLESYMLAIWNTIESMVDFYEHRNDLGLVFHLEDKLLPDYKLWKDQIDKVLQPYTVC</sequence>
<proteinExistence type="predicted"/>
<name>A0A2K8N9K6_9BACL</name>
<keyword evidence="3" id="KW-1185">Reference proteome</keyword>
<dbReference type="OrthoDB" id="2874105at2"/>
<reference evidence="3" key="1">
    <citation type="submission" date="2017-11" db="EMBL/GenBank/DDBJ databases">
        <title>Complete Genome Sequence of Kyrpidia sp. Strain EA-1, a thermophilic, hydrogen-oxidizing Bacterium, isolated from the Azores.</title>
        <authorList>
            <person name="Reiner J.E."/>
            <person name="Lapp C.J."/>
            <person name="Bunk B."/>
            <person name="Gescher J."/>
        </authorList>
    </citation>
    <scope>NUCLEOTIDE SEQUENCE [LARGE SCALE GENOMIC DNA]</scope>
    <source>
        <strain evidence="3">EA-1</strain>
    </source>
</reference>
<dbReference type="AlphaFoldDB" id="A0A2K8N9K6"/>
<accession>A0A2K8N9K6</accession>
<evidence type="ECO:0000313" key="2">
    <source>
        <dbReference type="EMBL" id="ATY86019.1"/>
    </source>
</evidence>
<feature type="domain" description="DUF8042" evidence="1">
    <location>
        <begin position="1"/>
        <end position="119"/>
    </location>
</feature>
<dbReference type="EMBL" id="CP024955">
    <property type="protein sequence ID" value="ATY86019.1"/>
    <property type="molecule type" value="Genomic_DNA"/>
</dbReference>
<dbReference type="RefSeq" id="WP_100668770.1">
    <property type="nucleotide sequence ID" value="NZ_CP024955.1"/>
</dbReference>
<dbReference type="KEGG" id="kyr:CVV65_14685"/>